<protein>
    <submittedName>
        <fullName evidence="2">Uncharacterized protein</fullName>
    </submittedName>
</protein>
<evidence type="ECO:0000313" key="3">
    <source>
        <dbReference type="Proteomes" id="UP000281406"/>
    </source>
</evidence>
<evidence type="ECO:0000313" key="2">
    <source>
        <dbReference type="EMBL" id="ROK31190.1"/>
    </source>
</evidence>
<name>A0A3N0XYF7_ANAGA</name>
<evidence type="ECO:0000256" key="1">
    <source>
        <dbReference type="SAM" id="MobiDB-lite"/>
    </source>
</evidence>
<keyword evidence="3" id="KW-1185">Reference proteome</keyword>
<proteinExistence type="predicted"/>
<reference evidence="2 3" key="1">
    <citation type="submission" date="2018-10" db="EMBL/GenBank/DDBJ databases">
        <title>Genome assembly for a Yunnan-Guizhou Plateau 3E fish, Anabarilius grahami (Regan), and its evolutionary and genetic applications.</title>
        <authorList>
            <person name="Jiang W."/>
        </authorList>
    </citation>
    <scope>NUCLEOTIDE SEQUENCE [LARGE SCALE GENOMIC DNA]</scope>
    <source>
        <strain evidence="2">AG-KIZ</strain>
        <tissue evidence="2">Muscle</tissue>
    </source>
</reference>
<gene>
    <name evidence="2" type="ORF">DPX16_4141</name>
</gene>
<dbReference type="PANTHER" id="PTHR33244">
    <property type="entry name" value="INTEGRASE CATALYTIC DOMAIN-CONTAINING PROTEIN-RELATED"/>
    <property type="match status" value="1"/>
</dbReference>
<feature type="region of interest" description="Disordered" evidence="1">
    <location>
        <begin position="126"/>
        <end position="197"/>
    </location>
</feature>
<dbReference type="OrthoDB" id="775972at2759"/>
<sequence>MYAALLNLRNTPRDGMPSPAQRLLSRRTRSLIPMVPSQLTPRVETDVQTALFTLRQKGKISHDKSARRLSPLEPGQTVRMETTRGFDRLATVSGKALQPNSYVVQSHGKTYVRNRRHLLRVTESYCPPTTMSAPMVPPEPQDKPCAALPPNTSTNGDDMSPQQSTDSSRQEDPAPLVITRSGRESKPNSTFKDFVTY</sequence>
<comment type="caution">
    <text evidence="2">The sequence shown here is derived from an EMBL/GenBank/DDBJ whole genome shotgun (WGS) entry which is preliminary data.</text>
</comment>
<dbReference type="AlphaFoldDB" id="A0A3N0XYF7"/>
<dbReference type="Proteomes" id="UP000281406">
    <property type="component" value="Unassembled WGS sequence"/>
</dbReference>
<feature type="compositionally biased region" description="Polar residues" evidence="1">
    <location>
        <begin position="150"/>
        <end position="167"/>
    </location>
</feature>
<organism evidence="2 3">
    <name type="scientific">Anabarilius grahami</name>
    <name type="common">Kanglang fish</name>
    <name type="synonym">Barilius grahami</name>
    <dbReference type="NCBI Taxonomy" id="495550"/>
    <lineage>
        <taxon>Eukaryota</taxon>
        <taxon>Metazoa</taxon>
        <taxon>Chordata</taxon>
        <taxon>Craniata</taxon>
        <taxon>Vertebrata</taxon>
        <taxon>Euteleostomi</taxon>
        <taxon>Actinopterygii</taxon>
        <taxon>Neopterygii</taxon>
        <taxon>Teleostei</taxon>
        <taxon>Ostariophysi</taxon>
        <taxon>Cypriniformes</taxon>
        <taxon>Xenocyprididae</taxon>
        <taxon>Xenocypridinae</taxon>
        <taxon>Xenocypridinae incertae sedis</taxon>
        <taxon>Anabarilius</taxon>
    </lineage>
</organism>
<accession>A0A3N0XYF7</accession>
<dbReference type="EMBL" id="RJVU01057277">
    <property type="protein sequence ID" value="ROK31190.1"/>
    <property type="molecule type" value="Genomic_DNA"/>
</dbReference>
<dbReference type="PANTHER" id="PTHR33244:SF3">
    <property type="entry name" value="PEPTIDASE A2 DOMAIN-CONTAINING PROTEIN"/>
    <property type="match status" value="1"/>
</dbReference>